<keyword evidence="5" id="KW-0325">Glycoprotein</keyword>
<dbReference type="PANTHER" id="PTHR47942">
    <property type="entry name" value="TETRATRICOPEPTIDE REPEAT (TPR)-LIKE SUPERFAMILY PROTEIN-RELATED"/>
    <property type="match status" value="1"/>
</dbReference>
<feature type="repeat" description="PPR" evidence="7">
    <location>
        <begin position="1164"/>
        <end position="1198"/>
    </location>
</feature>
<dbReference type="PANTHER" id="PTHR47942:SF63">
    <property type="entry name" value="PENTATRICOPEPTIDE REPEAT-CONTAINING PROTEIN"/>
    <property type="match status" value="1"/>
</dbReference>
<evidence type="ECO:0000256" key="1">
    <source>
        <dbReference type="ARBA" id="ARBA00009902"/>
    </source>
</evidence>
<feature type="repeat" description="PPR" evidence="7">
    <location>
        <begin position="1799"/>
        <end position="1833"/>
    </location>
</feature>
<comment type="caution">
    <text evidence="12">The sequence shown here is derived from an EMBL/GenBank/DDBJ whole genome shotgun (WGS) entry which is preliminary data.</text>
</comment>
<feature type="repeat" description="PPR" evidence="7">
    <location>
        <begin position="1094"/>
        <end position="1128"/>
    </location>
</feature>
<dbReference type="InterPro" id="IPR001362">
    <property type="entry name" value="Glyco_hydro_32"/>
</dbReference>
<feature type="repeat" description="PPR" evidence="7">
    <location>
        <begin position="1543"/>
        <end position="1577"/>
    </location>
</feature>
<dbReference type="Gene3D" id="2.60.40.420">
    <property type="entry name" value="Cupredoxins - blue copper proteins"/>
    <property type="match status" value="2"/>
</dbReference>
<evidence type="ECO:0000256" key="2">
    <source>
        <dbReference type="ARBA" id="ARBA00010609"/>
    </source>
</evidence>
<reference evidence="12" key="1">
    <citation type="submission" date="2019-11" db="EMBL/GenBank/DDBJ databases">
        <authorList>
            <person name="Liu Y."/>
            <person name="Hou J."/>
            <person name="Li T.-Q."/>
            <person name="Guan C.-H."/>
            <person name="Wu X."/>
            <person name="Wu H.-Z."/>
            <person name="Ling F."/>
            <person name="Zhang R."/>
            <person name="Shi X.-G."/>
            <person name="Ren J.-P."/>
            <person name="Chen E.-F."/>
            <person name="Sun J.-M."/>
        </authorList>
    </citation>
    <scope>NUCLEOTIDE SEQUENCE</scope>
    <source>
        <strain evidence="12">Adult_tree_wgs_1</strain>
        <tissue evidence="12">Leaves</tissue>
    </source>
</reference>
<dbReference type="CDD" id="cd18624">
    <property type="entry name" value="GH32_Fruct1-like"/>
    <property type="match status" value="1"/>
</dbReference>
<protein>
    <submittedName>
        <fullName evidence="12">Uncharacterized protein</fullName>
    </submittedName>
</protein>
<dbReference type="Gene3D" id="2.115.10.20">
    <property type="entry name" value="Glycosyl hydrolase domain, family 43"/>
    <property type="match status" value="1"/>
</dbReference>
<evidence type="ECO:0000259" key="11">
    <source>
        <dbReference type="Pfam" id="PF07732"/>
    </source>
</evidence>
<comment type="similarity">
    <text evidence="2">Belongs to the multicopper oxidase family.</text>
</comment>
<feature type="domain" description="Plastocyanin-like" evidence="11">
    <location>
        <begin position="445"/>
        <end position="548"/>
    </location>
</feature>
<dbReference type="InterPro" id="IPR013320">
    <property type="entry name" value="ConA-like_dom_sf"/>
</dbReference>
<comment type="similarity">
    <text evidence="1">Belongs to the glycosyl hydrolase 32 family.</text>
</comment>
<dbReference type="Pfam" id="PF07732">
    <property type="entry name" value="Cu-oxidase_3"/>
    <property type="match status" value="1"/>
</dbReference>
<evidence type="ECO:0000259" key="10">
    <source>
        <dbReference type="Pfam" id="PF07731"/>
    </source>
</evidence>
<keyword evidence="13" id="KW-1185">Reference proteome</keyword>
<dbReference type="EMBL" id="WJXA01000009">
    <property type="protein sequence ID" value="KAF7132227.1"/>
    <property type="molecule type" value="Genomic_DNA"/>
</dbReference>
<dbReference type="InterPro" id="IPR011707">
    <property type="entry name" value="Cu-oxidase-like_N"/>
</dbReference>
<feature type="domain" description="Plastocyanin-like" evidence="10">
    <location>
        <begin position="798"/>
        <end position="934"/>
    </location>
</feature>
<dbReference type="InterPro" id="IPR008972">
    <property type="entry name" value="Cupredoxin"/>
</dbReference>
<feature type="repeat" description="PPR" evidence="7">
    <location>
        <begin position="1578"/>
        <end position="1612"/>
    </location>
</feature>
<feature type="repeat" description="PPR" evidence="7">
    <location>
        <begin position="1234"/>
        <end position="1268"/>
    </location>
</feature>
<organism evidence="12 13">
    <name type="scientific">Rhododendron simsii</name>
    <name type="common">Sims's rhododendron</name>
    <dbReference type="NCBI Taxonomy" id="118357"/>
    <lineage>
        <taxon>Eukaryota</taxon>
        <taxon>Viridiplantae</taxon>
        <taxon>Streptophyta</taxon>
        <taxon>Embryophyta</taxon>
        <taxon>Tracheophyta</taxon>
        <taxon>Spermatophyta</taxon>
        <taxon>Magnoliopsida</taxon>
        <taxon>eudicotyledons</taxon>
        <taxon>Gunneridae</taxon>
        <taxon>Pentapetalae</taxon>
        <taxon>asterids</taxon>
        <taxon>Ericales</taxon>
        <taxon>Ericaceae</taxon>
        <taxon>Ericoideae</taxon>
        <taxon>Rhodoreae</taxon>
        <taxon>Rhododendron</taxon>
    </lineage>
</organism>
<dbReference type="InterPro" id="IPR011706">
    <property type="entry name" value="Cu-oxidase_C"/>
</dbReference>
<dbReference type="Pfam" id="PF12854">
    <property type="entry name" value="PPR_1"/>
    <property type="match status" value="1"/>
</dbReference>
<dbReference type="GO" id="GO:0004553">
    <property type="term" value="F:hydrolase activity, hydrolyzing O-glycosyl compounds"/>
    <property type="evidence" value="ECO:0007669"/>
    <property type="project" value="InterPro"/>
</dbReference>
<dbReference type="PROSITE" id="PS51375">
    <property type="entry name" value="PPR"/>
    <property type="match status" value="16"/>
</dbReference>
<dbReference type="SUPFAM" id="SSF49503">
    <property type="entry name" value="Cupredoxins"/>
    <property type="match status" value="3"/>
</dbReference>
<dbReference type="InterPro" id="IPR011990">
    <property type="entry name" value="TPR-like_helical_dom_sf"/>
</dbReference>
<feature type="repeat" description="PPR" evidence="7">
    <location>
        <begin position="1438"/>
        <end position="1472"/>
    </location>
</feature>
<feature type="repeat" description="PPR" evidence="7">
    <location>
        <begin position="1764"/>
        <end position="1798"/>
    </location>
</feature>
<evidence type="ECO:0000256" key="3">
    <source>
        <dbReference type="ARBA" id="ARBA00022737"/>
    </source>
</evidence>
<dbReference type="Pfam" id="PF13041">
    <property type="entry name" value="PPR_2"/>
    <property type="match status" value="5"/>
</dbReference>
<dbReference type="Pfam" id="PF00394">
    <property type="entry name" value="Cu-oxidase"/>
    <property type="match status" value="1"/>
</dbReference>
<feature type="repeat" description="PPR" evidence="7">
    <location>
        <begin position="1269"/>
        <end position="1303"/>
    </location>
</feature>
<dbReference type="FunFam" id="2.60.40.420:FF:000012">
    <property type="entry name" value="Monocopper oxidase-like protein"/>
    <property type="match status" value="1"/>
</dbReference>
<feature type="domain" description="Glycosyl hydrolase family 32 N-terminal" evidence="8">
    <location>
        <begin position="1"/>
        <end position="273"/>
    </location>
</feature>
<keyword evidence="6" id="KW-0326">Glycosidase</keyword>
<feature type="repeat" description="PPR" evidence="7">
    <location>
        <begin position="1508"/>
        <end position="1542"/>
    </location>
</feature>
<feature type="repeat" description="PPR" evidence="7">
    <location>
        <begin position="1834"/>
        <end position="1868"/>
    </location>
</feature>
<name>A0A834LEC9_RHOSS</name>
<feature type="repeat" description="PPR" evidence="7">
    <location>
        <begin position="1473"/>
        <end position="1507"/>
    </location>
</feature>
<accession>A0A834LEC9</accession>
<dbReference type="Pfam" id="PF00251">
    <property type="entry name" value="Glyco_hydro_32N"/>
    <property type="match status" value="1"/>
</dbReference>
<keyword evidence="3" id="KW-0677">Repeat</keyword>
<dbReference type="Pfam" id="PF07731">
    <property type="entry name" value="Cu-oxidase_2"/>
    <property type="match status" value="1"/>
</dbReference>
<dbReference type="InterPro" id="IPR001117">
    <property type="entry name" value="Cu-oxidase_2nd"/>
</dbReference>
<dbReference type="OrthoDB" id="185373at2759"/>
<dbReference type="GO" id="GO:0005507">
    <property type="term" value="F:copper ion binding"/>
    <property type="evidence" value="ECO:0007669"/>
    <property type="project" value="InterPro"/>
</dbReference>
<dbReference type="Pfam" id="PF01535">
    <property type="entry name" value="PPR"/>
    <property type="match status" value="5"/>
</dbReference>
<dbReference type="SUPFAM" id="SSF49899">
    <property type="entry name" value="Concanavalin A-like lectins/glucanases"/>
    <property type="match status" value="1"/>
</dbReference>
<dbReference type="SMART" id="SM00640">
    <property type="entry name" value="Glyco_32"/>
    <property type="match status" value="1"/>
</dbReference>
<sequence length="1956" mass="219406">MIHWLYLPSAMVPNNWFDANGVWSGSTTILPDGQIIILYTGSTDKKVQVQNLAYPANLSDPLLLYWVKYSDNPVLVAPPSIHPADFRDPTTAWVNQDGKWRVAIGSKVNSTGITLVYETTNFTSFELLDGVMHAVPGTGMWECVDFYPVSTSDTNGLDTSFNGPGIKHVLKASLDDEKKDYYAIGTYDPVNNTWTPDNSEMDVGIGLRVDYGVYYASKTFYDQNKQRRISWSWIGETNNENDDLMKRGASSVQTIPRTIVFDKKSGSNILQWPVEEVERLRLNVTEFHGVELGPGSVVPLNIGSATQLDIVATFEVDKAVLEATTEAHVGHTCNTTGGAVSRGALGPFGLLVLADEALSELTPVYFYISKFIDGSYKTFFCSDEMRSSKDSSVNKRVFGGTVPVLEGEKFSMRLLVDHSIVESFAQGGRTVITSRICPTRAIDGAARVIAVNGKFPGPTLNVTTNYNVVVNVTNKLDENLLITWPGVQMRRAAWQDGVLGTNCPIPPMWNWTYQFQVKDQVGSFFYFPSLNFQRAAGGYGSFVISNKNEVLLPFNAPDADIFIMIGDWYTRNHTALRKDLDAGKELGIPDGVLINGKGPYRYSNTLVRGGIDHETIKVEPGKTYRMRVHNVGVSTCLNFRIQNHNLLLVETEGDYTLQERFSSLDIHVGQSYSFLVTMNQSASSDYYIVASARFVNQDLWQRVTGVAILHYSNSKGKATGPLPDPPNDVYDKSFVLTQALTIRQNASASGSRRNPQGSFHYGLINVTDTYVLRSMPPVVIDGKLRSTFNGISFVNPNTPVRLADKFKVKGDYKLDFPSRPLNGPPRSDISLINGTYKGFVEIILQNNDTVVQSFHMDGYSFFVVGMDYGEWTNDSRKSYNKWDAIFRCTIQVFPGGWTAIMVSLDNVGVWNLRTENLDRWYLGQETYMRIVNPEENNTTELAAPDNVLYCGALGYKQKPQRTCSSASTVGAQSRLDFTLRILRTFNTCPLPIESPIPSVSTPPTDHKSLCFSLLDRLIRRNQFSSAQRVIHRIISQCSSVADAISAVDFATLRGMELDSCTYGAVIKKLVDSGETQLAKIVYNDGFVIKGNDSDPLVLNSMVVCCCSLGELEEAKTHFDKLIGMNWVPNRTTCNVLIWELCAKDRLLEAFDSFVVINDAGILLDFRCYNVLVDGLSILGYLDEALQVFDIMHNRGVPCTGPLWKSLVLSYCKRGLVEEAELLSTEMESQGFFLDKIIYTTLINGYCKKKKLKMAMRLFMKMMKKGCEPDSYIYNTLIHGFVNLGLPDKGWVLHNQMVERGIKPDTVTYHVMIRKYCKDKKSDCALMVLDSMYRNGIAPTVHIYTALITAMYNENKLMEVDELYNKMLDSGIVPDHVMFLTLLKMYPKGHELNLALMLLHAVSKVGCGLDPSSLDSDTCFEQRVEHLLGEIVKSNSDLAVVAFSIYIPALCAAGKSETALLCMDTMLSRGFQPLLSTYNSLIKCLFQEGLVNDVKSLFDLMQDRGMIPNSATYLILVNEHCKRGDLASAFSFLDQMDERGLKPSVAIYDSIIGYLSIEKRIYEAQDIFKRMLEAGVDPDEVIYVTMINAYSKSGRAVEACQLFDKMVEGGIQPSYRAYTALIHGLIKKNMTEKGCLYLDRMLEDGFEPNNVLYTSLINQFSKKSELEFAFRLVGLMETSQIEHDLVSSITLVSGVCKNIARIKGKWHFGHWKSERAREVLFHLLEQRSLVPRESQLRISMKSLEEIKFIAVKVMRKIVSTTFMPNLYLYNGAISVLCWANNIHDAYGHLEWMLRNGMYPNQVTFTILIGTHIRFRETDSAIWLFNQMNAYGCIPDRMVFNTLIIGLCQAGRLLDALSLTHTMYKRGFSPNKASYQHLLKCLCANRLSVHALRMCEDMLVRDFIPSQFVLELLLRLLVEEDKLHKAQVARTLLKETGAFGNIDTGGAWLSSARAIRSL</sequence>
<keyword evidence="4" id="KW-0378">Hydrolase</keyword>
<dbReference type="InterPro" id="IPR013148">
    <property type="entry name" value="Glyco_hydro_32_N"/>
</dbReference>
<evidence type="ECO:0000313" key="12">
    <source>
        <dbReference type="EMBL" id="KAF7132227.1"/>
    </source>
</evidence>
<dbReference type="GO" id="GO:0005975">
    <property type="term" value="P:carbohydrate metabolic process"/>
    <property type="evidence" value="ECO:0007669"/>
    <property type="project" value="InterPro"/>
</dbReference>
<evidence type="ECO:0000256" key="5">
    <source>
        <dbReference type="ARBA" id="ARBA00023180"/>
    </source>
</evidence>
<dbReference type="NCBIfam" id="TIGR00756">
    <property type="entry name" value="PPR"/>
    <property type="match status" value="10"/>
</dbReference>
<dbReference type="GO" id="GO:0016491">
    <property type="term" value="F:oxidoreductase activity"/>
    <property type="evidence" value="ECO:0007669"/>
    <property type="project" value="InterPro"/>
</dbReference>
<evidence type="ECO:0000259" key="9">
    <source>
        <dbReference type="Pfam" id="PF00394"/>
    </source>
</evidence>
<feature type="domain" description="Plastocyanin-like" evidence="9">
    <location>
        <begin position="560"/>
        <end position="714"/>
    </location>
</feature>
<feature type="repeat" description="PPR" evidence="7">
    <location>
        <begin position="1199"/>
        <end position="1233"/>
    </location>
</feature>
<feature type="repeat" description="PPR" evidence="7">
    <location>
        <begin position="1304"/>
        <end position="1338"/>
    </location>
</feature>
<dbReference type="Gene3D" id="2.60.120.560">
    <property type="entry name" value="Exo-inulinase, domain 1"/>
    <property type="match status" value="1"/>
</dbReference>
<feature type="repeat" description="PPR" evidence="7">
    <location>
        <begin position="1613"/>
        <end position="1647"/>
    </location>
</feature>
<dbReference type="Proteomes" id="UP000626092">
    <property type="component" value="Unassembled WGS sequence"/>
</dbReference>
<proteinExistence type="inferred from homology"/>
<evidence type="ECO:0000256" key="6">
    <source>
        <dbReference type="ARBA" id="ARBA00023295"/>
    </source>
</evidence>
<dbReference type="FunFam" id="2.60.40.420:FF:000016">
    <property type="entry name" value="Monocopper oxidase-like protein"/>
    <property type="match status" value="1"/>
</dbReference>
<dbReference type="InterPro" id="IPR002885">
    <property type="entry name" value="PPR_rpt"/>
</dbReference>
<gene>
    <name evidence="12" type="ORF">RHSIM_Rhsim09G0192100</name>
</gene>
<dbReference type="SUPFAM" id="SSF75005">
    <property type="entry name" value="Arabinanase/levansucrase/invertase"/>
    <property type="match status" value="1"/>
</dbReference>
<dbReference type="InterPro" id="IPR023296">
    <property type="entry name" value="Glyco_hydro_beta-prop_sf"/>
</dbReference>
<evidence type="ECO:0000256" key="4">
    <source>
        <dbReference type="ARBA" id="ARBA00022801"/>
    </source>
</evidence>
<evidence type="ECO:0000259" key="8">
    <source>
        <dbReference type="Pfam" id="PF00251"/>
    </source>
</evidence>
<dbReference type="InterPro" id="IPR051222">
    <property type="entry name" value="PPR/CCM1_RNA-binding"/>
</dbReference>
<evidence type="ECO:0000256" key="7">
    <source>
        <dbReference type="PROSITE-ProRule" id="PRU00708"/>
    </source>
</evidence>
<evidence type="ECO:0000313" key="13">
    <source>
        <dbReference type="Proteomes" id="UP000626092"/>
    </source>
</evidence>
<feature type="repeat" description="PPR" evidence="7">
    <location>
        <begin position="1339"/>
        <end position="1373"/>
    </location>
</feature>
<dbReference type="Gene3D" id="1.25.40.10">
    <property type="entry name" value="Tetratricopeptide repeat domain"/>
    <property type="match status" value="7"/>
</dbReference>